<reference evidence="8" key="1">
    <citation type="submission" date="2020-08" db="EMBL/GenBank/DDBJ databases">
        <authorList>
            <person name="Cejkova D."/>
            <person name="Kubasova T."/>
            <person name="Jahodarova E."/>
            <person name="Rychlik I."/>
        </authorList>
    </citation>
    <scope>NUCLEOTIDE SEQUENCE</scope>
    <source>
        <strain evidence="8">An420c</strain>
    </source>
</reference>
<dbReference type="SUPFAM" id="SSF103473">
    <property type="entry name" value="MFS general substrate transporter"/>
    <property type="match status" value="1"/>
</dbReference>
<dbReference type="PROSITE" id="PS50850">
    <property type="entry name" value="MFS"/>
    <property type="match status" value="1"/>
</dbReference>
<feature type="transmembrane region" description="Helical" evidence="6">
    <location>
        <begin position="369"/>
        <end position="390"/>
    </location>
</feature>
<dbReference type="Gene3D" id="1.20.1250.20">
    <property type="entry name" value="MFS general substrate transporter like domains"/>
    <property type="match status" value="2"/>
</dbReference>
<feature type="transmembrane region" description="Helical" evidence="6">
    <location>
        <begin position="136"/>
        <end position="155"/>
    </location>
</feature>
<evidence type="ECO:0000313" key="8">
    <source>
        <dbReference type="EMBL" id="MBM6826142.1"/>
    </source>
</evidence>
<dbReference type="InterPro" id="IPR050327">
    <property type="entry name" value="Proton-linked_MCT"/>
</dbReference>
<feature type="transmembrane region" description="Helical" evidence="6">
    <location>
        <begin position="48"/>
        <end position="68"/>
    </location>
</feature>
<feature type="transmembrane region" description="Helical" evidence="6">
    <location>
        <begin position="101"/>
        <end position="124"/>
    </location>
</feature>
<keyword evidence="9" id="KW-1185">Reference proteome</keyword>
<feature type="transmembrane region" description="Helical" evidence="6">
    <location>
        <begin position="396"/>
        <end position="411"/>
    </location>
</feature>
<proteinExistence type="predicted"/>
<dbReference type="RefSeq" id="WP_204908208.1">
    <property type="nucleotide sequence ID" value="NZ_JACJLV010000007.1"/>
</dbReference>
<keyword evidence="4 6" id="KW-1133">Transmembrane helix</keyword>
<accession>A0A938X0R3</accession>
<dbReference type="GO" id="GO:0005886">
    <property type="term" value="C:plasma membrane"/>
    <property type="evidence" value="ECO:0007669"/>
    <property type="project" value="UniProtKB-SubCell"/>
</dbReference>
<feature type="transmembrane region" description="Helical" evidence="6">
    <location>
        <begin position="77"/>
        <end position="95"/>
    </location>
</feature>
<keyword evidence="5 6" id="KW-0472">Membrane</keyword>
<evidence type="ECO:0000256" key="2">
    <source>
        <dbReference type="ARBA" id="ARBA00022448"/>
    </source>
</evidence>
<dbReference type="AlphaFoldDB" id="A0A938X0R3"/>
<dbReference type="Proteomes" id="UP000713880">
    <property type="component" value="Unassembled WGS sequence"/>
</dbReference>
<feature type="transmembrane region" description="Helical" evidence="6">
    <location>
        <begin position="335"/>
        <end position="357"/>
    </location>
</feature>
<evidence type="ECO:0000259" key="7">
    <source>
        <dbReference type="PROSITE" id="PS50850"/>
    </source>
</evidence>
<dbReference type="Pfam" id="PF07690">
    <property type="entry name" value="MFS_1"/>
    <property type="match status" value="1"/>
</dbReference>
<evidence type="ECO:0000256" key="6">
    <source>
        <dbReference type="SAM" id="Phobius"/>
    </source>
</evidence>
<keyword evidence="2" id="KW-0813">Transport</keyword>
<feature type="transmembrane region" description="Helical" evidence="6">
    <location>
        <begin position="247"/>
        <end position="268"/>
    </location>
</feature>
<keyword evidence="3 6" id="KW-0812">Transmembrane</keyword>
<dbReference type="GO" id="GO:0022857">
    <property type="term" value="F:transmembrane transporter activity"/>
    <property type="evidence" value="ECO:0007669"/>
    <property type="project" value="InterPro"/>
</dbReference>
<dbReference type="EMBL" id="JACJLV010000007">
    <property type="protein sequence ID" value="MBM6826142.1"/>
    <property type="molecule type" value="Genomic_DNA"/>
</dbReference>
<sequence>MWKEWKSNRYFILVMAAIVNFVHGNPYIWTVFQPYMEREFDISTAASSQPFTVIIGIFAFGNMIGGWLQHKIGAKRTALAGSAFMCLGFLMAALAPKEAPWLVTLGYGAIGGLGSGCAFSMLVAIPQGWFPDKRGLVTGITIGVIGLSGVIMNPLCDWLLTAKGFHFAMLMVTVFYAVLCLGAFFLEEAPLAIQEQGAISSAIQEQGVMTGGPKEQAAAAGSSCGQIETAALQCQYTAGEMMRTGRYYWLSLAMALAVPAYVLVNPLMMSLGMERGLTGAQALAGVTAASAANIIGRVAAPWLSDRAGRKPVVYGLFVIAMAASFGLMAATGMTFAVLCSAICMVYGGVVSVFPVMVSDYFGMKHQGTNFGAVMIGYGIASILCPLILAAAGQEKALLIAGVCCVAGLFATRRI</sequence>
<reference evidence="8" key="2">
    <citation type="journal article" date="2021" name="Sci. Rep.">
        <title>The distribution of antibiotic resistance genes in chicken gut microbiota commensals.</title>
        <authorList>
            <person name="Juricova H."/>
            <person name="Matiasovicova J."/>
            <person name="Kubasova T."/>
            <person name="Cejkova D."/>
            <person name="Rychlik I."/>
        </authorList>
    </citation>
    <scope>NUCLEOTIDE SEQUENCE</scope>
    <source>
        <strain evidence="8">An420c</strain>
    </source>
</reference>
<dbReference type="InterPro" id="IPR020846">
    <property type="entry name" value="MFS_dom"/>
</dbReference>
<organism evidence="8 9">
    <name type="scientific">Mordavella massiliensis</name>
    <dbReference type="NCBI Taxonomy" id="1871024"/>
    <lineage>
        <taxon>Bacteria</taxon>
        <taxon>Bacillati</taxon>
        <taxon>Bacillota</taxon>
        <taxon>Clostridia</taxon>
        <taxon>Eubacteriales</taxon>
        <taxon>Clostridiaceae</taxon>
        <taxon>Mordavella</taxon>
    </lineage>
</organism>
<comment type="caution">
    <text evidence="8">The sequence shown here is derived from an EMBL/GenBank/DDBJ whole genome shotgun (WGS) entry which is preliminary data.</text>
</comment>
<feature type="domain" description="Major facilitator superfamily (MFS) profile" evidence="7">
    <location>
        <begin position="9"/>
        <end position="414"/>
    </location>
</feature>
<evidence type="ECO:0000313" key="9">
    <source>
        <dbReference type="Proteomes" id="UP000713880"/>
    </source>
</evidence>
<gene>
    <name evidence="8" type="ORF">H6A13_03345</name>
</gene>
<dbReference type="InterPro" id="IPR011701">
    <property type="entry name" value="MFS"/>
</dbReference>
<feature type="transmembrane region" description="Helical" evidence="6">
    <location>
        <begin position="280"/>
        <end position="300"/>
    </location>
</feature>
<name>A0A938X0R3_9CLOT</name>
<feature type="transmembrane region" description="Helical" evidence="6">
    <location>
        <begin position="312"/>
        <end position="329"/>
    </location>
</feature>
<evidence type="ECO:0000256" key="3">
    <source>
        <dbReference type="ARBA" id="ARBA00022692"/>
    </source>
</evidence>
<dbReference type="PANTHER" id="PTHR11360:SF304">
    <property type="entry name" value="MFS DOMAIN-CONTAINING PROTEIN"/>
    <property type="match status" value="1"/>
</dbReference>
<dbReference type="InterPro" id="IPR036259">
    <property type="entry name" value="MFS_trans_sf"/>
</dbReference>
<evidence type="ECO:0000256" key="5">
    <source>
        <dbReference type="ARBA" id="ARBA00023136"/>
    </source>
</evidence>
<feature type="transmembrane region" description="Helical" evidence="6">
    <location>
        <begin position="167"/>
        <end position="186"/>
    </location>
</feature>
<protein>
    <submittedName>
        <fullName evidence="8">MFS transporter</fullName>
    </submittedName>
</protein>
<dbReference type="PANTHER" id="PTHR11360">
    <property type="entry name" value="MONOCARBOXYLATE TRANSPORTER"/>
    <property type="match status" value="1"/>
</dbReference>
<evidence type="ECO:0000256" key="4">
    <source>
        <dbReference type="ARBA" id="ARBA00022989"/>
    </source>
</evidence>
<comment type="subcellular location">
    <subcellularLocation>
        <location evidence="1">Cell membrane</location>
        <topology evidence="1">Multi-pass membrane protein</topology>
    </subcellularLocation>
</comment>
<evidence type="ECO:0000256" key="1">
    <source>
        <dbReference type="ARBA" id="ARBA00004651"/>
    </source>
</evidence>